<dbReference type="RefSeq" id="WP_308732555.1">
    <property type="nucleotide sequence ID" value="NZ_JAJEQN010000065.1"/>
</dbReference>
<name>A0AAE3E7C1_9FIRM</name>
<gene>
    <name evidence="6" type="ORF">LKD48_15660</name>
</gene>
<keyword evidence="5" id="KW-0411">Iron-sulfur</keyword>
<dbReference type="PANTHER" id="PTHR43498">
    <property type="entry name" value="FERREDOXIN:COB-COM HETERODISULFIDE REDUCTASE SUBUNIT A"/>
    <property type="match status" value="1"/>
</dbReference>
<evidence type="ECO:0000313" key="6">
    <source>
        <dbReference type="EMBL" id="MCC2223039.1"/>
    </source>
</evidence>
<dbReference type="PANTHER" id="PTHR43498:SF1">
    <property type="entry name" value="COB--COM HETERODISULFIDE REDUCTASE IRON-SULFUR SUBUNIT A"/>
    <property type="match status" value="1"/>
</dbReference>
<keyword evidence="2" id="KW-0479">Metal-binding</keyword>
<dbReference type="EMBL" id="JAJEQN010000065">
    <property type="protein sequence ID" value="MCC2223039.1"/>
    <property type="molecule type" value="Genomic_DNA"/>
</dbReference>
<protein>
    <submittedName>
        <fullName evidence="6">FAD-dependent oxidoreductase</fullName>
    </submittedName>
</protein>
<keyword evidence="7" id="KW-1185">Reference proteome</keyword>
<dbReference type="GO" id="GO:0016491">
    <property type="term" value="F:oxidoreductase activity"/>
    <property type="evidence" value="ECO:0007669"/>
    <property type="project" value="UniProtKB-KW"/>
</dbReference>
<sequence length="609" mass="68627">MKMNSRTDQMDGMNTAKNVLPTTEHTVQFCVVGGGLAGLCAAVAAARRGISALLMQDRPVLGGNASSEIRMWVRGADGEDMRETGLVEELELENCCRNPDMNFSLWDSVLYGLARKEKNLTLLLNCSCLDAKTEDGRICSVTGWQLTTQRYHCVKAQIFADCSGDSILAPLTGAPYRMGREAQREYGEDIAPKQADSCTMGMSCLIQARQTGHPVTFRAPDWAAHYTENDFPFRLDLSSPERWTGENFWWMELGGTKDTIRDTEEIRDELVKMALGVWDFIKNGGKTDASDWELDWMGFLPGKRESRRYEGAYILTQNDVRNEGRFEDLVAYGGWTMDDHNPSGFETKEKPNTFHPAPSPYGIPYRCLYSSAIKNLMFAGRNISATHTANSSTRVMATCAILGQAVGTAAALAIQAGKDPAGLYPEQIDQLQQELMKDGCYLPWHRLRPDAVMKGARITCGREPADILTDGLERRIDGIDHAWEGMPGDELILTLPEARYAGILRLVFDCDLNRKSWENAHWYLKRYAMKCNTFRDDQPVLVPQTIVRAFNVDVDEGDGIWKPILTETENYQYLQKIRIGRLIKRVRLICRQTWGSKTVRLYAMGLWEK</sequence>
<evidence type="ECO:0000256" key="2">
    <source>
        <dbReference type="ARBA" id="ARBA00022723"/>
    </source>
</evidence>
<organism evidence="6 7">
    <name type="scientific">Anthropogastromicrobium aceti</name>
    <dbReference type="NCBI Taxonomy" id="2981768"/>
    <lineage>
        <taxon>Bacteria</taxon>
        <taxon>Bacillati</taxon>
        <taxon>Bacillota</taxon>
        <taxon>Clostridia</taxon>
        <taxon>Lachnospirales</taxon>
        <taxon>Lachnospiraceae</taxon>
        <taxon>Anthropogastromicrobium</taxon>
    </lineage>
</organism>
<keyword evidence="1" id="KW-0004">4Fe-4S</keyword>
<evidence type="ECO:0000256" key="3">
    <source>
        <dbReference type="ARBA" id="ARBA00023002"/>
    </source>
</evidence>
<dbReference type="Pfam" id="PF12831">
    <property type="entry name" value="FAD_oxidored"/>
    <property type="match status" value="1"/>
</dbReference>
<dbReference type="GO" id="GO:0051539">
    <property type="term" value="F:4 iron, 4 sulfur cluster binding"/>
    <property type="evidence" value="ECO:0007669"/>
    <property type="project" value="UniProtKB-KW"/>
</dbReference>
<evidence type="ECO:0000256" key="1">
    <source>
        <dbReference type="ARBA" id="ARBA00022485"/>
    </source>
</evidence>
<evidence type="ECO:0000313" key="7">
    <source>
        <dbReference type="Proteomes" id="UP001198200"/>
    </source>
</evidence>
<dbReference type="SUPFAM" id="SSF51905">
    <property type="entry name" value="FAD/NAD(P)-binding domain"/>
    <property type="match status" value="1"/>
</dbReference>
<reference evidence="6 7" key="1">
    <citation type="submission" date="2021-10" db="EMBL/GenBank/DDBJ databases">
        <title>Anaerobic single-cell dispensing facilitates the cultivation of human gut bacteria.</title>
        <authorList>
            <person name="Afrizal A."/>
        </authorList>
    </citation>
    <scope>NUCLEOTIDE SEQUENCE [LARGE SCALE GENOMIC DNA]</scope>
    <source>
        <strain evidence="6 7">CLA-AA-H224</strain>
    </source>
</reference>
<dbReference type="Proteomes" id="UP001198200">
    <property type="component" value="Unassembled WGS sequence"/>
</dbReference>
<evidence type="ECO:0000256" key="4">
    <source>
        <dbReference type="ARBA" id="ARBA00023004"/>
    </source>
</evidence>
<keyword evidence="3" id="KW-0560">Oxidoreductase</keyword>
<comment type="caution">
    <text evidence="6">The sequence shown here is derived from an EMBL/GenBank/DDBJ whole genome shotgun (WGS) entry which is preliminary data.</text>
</comment>
<dbReference type="GO" id="GO:0046872">
    <property type="term" value="F:metal ion binding"/>
    <property type="evidence" value="ECO:0007669"/>
    <property type="project" value="UniProtKB-KW"/>
</dbReference>
<dbReference type="InterPro" id="IPR039650">
    <property type="entry name" value="HdrA-like"/>
</dbReference>
<dbReference type="Gene3D" id="3.50.50.60">
    <property type="entry name" value="FAD/NAD(P)-binding domain"/>
    <property type="match status" value="1"/>
</dbReference>
<accession>A0AAE3E7C1</accession>
<keyword evidence="4" id="KW-0408">Iron</keyword>
<proteinExistence type="predicted"/>
<evidence type="ECO:0000256" key="5">
    <source>
        <dbReference type="ARBA" id="ARBA00023014"/>
    </source>
</evidence>
<dbReference type="AlphaFoldDB" id="A0AAE3E7C1"/>
<dbReference type="InterPro" id="IPR036188">
    <property type="entry name" value="FAD/NAD-bd_sf"/>
</dbReference>